<dbReference type="AlphaFoldDB" id="A0AAE0MGW9"/>
<protein>
    <submittedName>
        <fullName evidence="1">Uncharacterized protein</fullName>
    </submittedName>
</protein>
<keyword evidence="2" id="KW-1185">Reference proteome</keyword>
<sequence>MLVPSWAGTYLYSPDLFTPIEHPFDRDSVTPGKAKTQALGNRNTKMRSHIIASLWLLVSSVLAKHSSSTECTTLTVKPTTLTSRVTTTYSVDTHCPTVTSTTARCSTCFRPACIILSTISNPCDCSKAVPTVFKSYGCGSTCPGGCDTGYVYATSTSSCPSLPTTTPTVTITSPAVTSLPDSCTFRPTQTFYSSSGCALTCNTGFCVIDAPVTVSCGCSSAPIEPTTVTVCPTKTPCYQCYTGWGTFLYTQSCTSSPTPL</sequence>
<reference evidence="1" key="1">
    <citation type="journal article" date="2023" name="Mol. Phylogenet. Evol.">
        <title>Genome-scale phylogeny and comparative genomics of the fungal order Sordariales.</title>
        <authorList>
            <person name="Hensen N."/>
            <person name="Bonometti L."/>
            <person name="Westerberg I."/>
            <person name="Brannstrom I.O."/>
            <person name="Guillou S."/>
            <person name="Cros-Aarteil S."/>
            <person name="Calhoun S."/>
            <person name="Haridas S."/>
            <person name="Kuo A."/>
            <person name="Mondo S."/>
            <person name="Pangilinan J."/>
            <person name="Riley R."/>
            <person name="LaButti K."/>
            <person name="Andreopoulos B."/>
            <person name="Lipzen A."/>
            <person name="Chen C."/>
            <person name="Yan M."/>
            <person name="Daum C."/>
            <person name="Ng V."/>
            <person name="Clum A."/>
            <person name="Steindorff A."/>
            <person name="Ohm R.A."/>
            <person name="Martin F."/>
            <person name="Silar P."/>
            <person name="Natvig D.O."/>
            <person name="Lalanne C."/>
            <person name="Gautier V."/>
            <person name="Ament-Velasquez S.L."/>
            <person name="Kruys A."/>
            <person name="Hutchinson M.I."/>
            <person name="Powell A.J."/>
            <person name="Barry K."/>
            <person name="Miller A.N."/>
            <person name="Grigoriev I.V."/>
            <person name="Debuchy R."/>
            <person name="Gladieux P."/>
            <person name="Hiltunen Thoren M."/>
            <person name="Johannesson H."/>
        </authorList>
    </citation>
    <scope>NUCLEOTIDE SEQUENCE</scope>
    <source>
        <strain evidence="1">SMH4131-1</strain>
    </source>
</reference>
<evidence type="ECO:0000313" key="2">
    <source>
        <dbReference type="Proteomes" id="UP001286456"/>
    </source>
</evidence>
<evidence type="ECO:0000313" key="1">
    <source>
        <dbReference type="EMBL" id="KAK3331790.1"/>
    </source>
</evidence>
<proteinExistence type="predicted"/>
<reference evidence="1" key="2">
    <citation type="submission" date="2023-06" db="EMBL/GenBank/DDBJ databases">
        <authorList>
            <consortium name="Lawrence Berkeley National Laboratory"/>
            <person name="Haridas S."/>
            <person name="Hensen N."/>
            <person name="Bonometti L."/>
            <person name="Westerberg I."/>
            <person name="Brannstrom I.O."/>
            <person name="Guillou S."/>
            <person name="Cros-Aarteil S."/>
            <person name="Calhoun S."/>
            <person name="Kuo A."/>
            <person name="Mondo S."/>
            <person name="Pangilinan J."/>
            <person name="Riley R."/>
            <person name="Labutti K."/>
            <person name="Andreopoulos B."/>
            <person name="Lipzen A."/>
            <person name="Chen C."/>
            <person name="Yanf M."/>
            <person name="Daum C."/>
            <person name="Ng V."/>
            <person name="Clum A."/>
            <person name="Steindorff A."/>
            <person name="Ohm R."/>
            <person name="Martin F."/>
            <person name="Silar P."/>
            <person name="Natvig D."/>
            <person name="Lalanne C."/>
            <person name="Gautier V."/>
            <person name="Ament-Velasquez S.L."/>
            <person name="Kruys A."/>
            <person name="Hutchinson M.I."/>
            <person name="Powell A.J."/>
            <person name="Barry K."/>
            <person name="Miller A.N."/>
            <person name="Grigoriev I.V."/>
            <person name="Debuchy R."/>
            <person name="Gladieux P."/>
            <person name="Thoren M.H."/>
            <person name="Johannesson H."/>
        </authorList>
    </citation>
    <scope>NUCLEOTIDE SEQUENCE</scope>
    <source>
        <strain evidence="1">SMH4131-1</strain>
    </source>
</reference>
<dbReference type="Proteomes" id="UP001286456">
    <property type="component" value="Unassembled WGS sequence"/>
</dbReference>
<accession>A0AAE0MGW9</accession>
<dbReference type="EMBL" id="JAUEPO010000002">
    <property type="protein sequence ID" value="KAK3331790.1"/>
    <property type="molecule type" value="Genomic_DNA"/>
</dbReference>
<gene>
    <name evidence="1" type="ORF">B0T19DRAFT_413971</name>
</gene>
<organism evidence="1 2">
    <name type="scientific">Cercophora scortea</name>
    <dbReference type="NCBI Taxonomy" id="314031"/>
    <lineage>
        <taxon>Eukaryota</taxon>
        <taxon>Fungi</taxon>
        <taxon>Dikarya</taxon>
        <taxon>Ascomycota</taxon>
        <taxon>Pezizomycotina</taxon>
        <taxon>Sordariomycetes</taxon>
        <taxon>Sordariomycetidae</taxon>
        <taxon>Sordariales</taxon>
        <taxon>Lasiosphaeriaceae</taxon>
        <taxon>Cercophora</taxon>
    </lineage>
</organism>
<name>A0AAE0MGW9_9PEZI</name>
<comment type="caution">
    <text evidence="1">The sequence shown here is derived from an EMBL/GenBank/DDBJ whole genome shotgun (WGS) entry which is preliminary data.</text>
</comment>